<evidence type="ECO:0000256" key="1">
    <source>
        <dbReference type="SAM" id="Phobius"/>
    </source>
</evidence>
<sequence length="242" mass="26607">MPIVTTSTCTNNEVIPAGRCTKTFFYFVSLYELIFLAAPTIAWYFQNNLIDRFGVYNGFGRNNPTYGVGRNGCGKCLNLNMSLYQSVLINATPYIDLRNISFSVESWIKPAVVTDGLEHVIFGQCPALTTRQCMRTSIGNPGVMSFLFLADNQAGSHIIPNNTWSHVAYVYNITAKTMSLYLNGTLEVSIGSHGPFQGVPYSLEIGNVINYGSLSFSGCIDEISFYPFARTTAEIAATFTLG</sequence>
<dbReference type="SUPFAM" id="SSF49899">
    <property type="entry name" value="Concanavalin A-like lectins/glucanases"/>
    <property type="match status" value="1"/>
</dbReference>
<dbReference type="AlphaFoldDB" id="A0A814G0V0"/>
<proteinExistence type="predicted"/>
<dbReference type="Pfam" id="PF13385">
    <property type="entry name" value="Laminin_G_3"/>
    <property type="match status" value="1"/>
</dbReference>
<evidence type="ECO:0000313" key="2">
    <source>
        <dbReference type="EMBL" id="CAF0989660.1"/>
    </source>
</evidence>
<accession>A0A814G0V0</accession>
<keyword evidence="1" id="KW-0472">Membrane</keyword>
<dbReference type="Proteomes" id="UP000663845">
    <property type="component" value="Unassembled WGS sequence"/>
</dbReference>
<protein>
    <recommendedName>
        <fullName evidence="4">LamG-like jellyroll fold domain-containing protein</fullName>
    </recommendedName>
</protein>
<keyword evidence="1" id="KW-0812">Transmembrane</keyword>
<name>A0A814G0V0_9BILA</name>
<organism evidence="2 3">
    <name type="scientific">Adineta steineri</name>
    <dbReference type="NCBI Taxonomy" id="433720"/>
    <lineage>
        <taxon>Eukaryota</taxon>
        <taxon>Metazoa</taxon>
        <taxon>Spiralia</taxon>
        <taxon>Gnathifera</taxon>
        <taxon>Rotifera</taxon>
        <taxon>Eurotatoria</taxon>
        <taxon>Bdelloidea</taxon>
        <taxon>Adinetida</taxon>
        <taxon>Adinetidae</taxon>
        <taxon>Adineta</taxon>
    </lineage>
</organism>
<keyword evidence="1" id="KW-1133">Transmembrane helix</keyword>
<comment type="caution">
    <text evidence="2">The sequence shown here is derived from an EMBL/GenBank/DDBJ whole genome shotgun (WGS) entry which is preliminary data.</text>
</comment>
<feature type="transmembrane region" description="Helical" evidence="1">
    <location>
        <begin position="24"/>
        <end position="45"/>
    </location>
</feature>
<dbReference type="Gene3D" id="2.60.120.200">
    <property type="match status" value="1"/>
</dbReference>
<reference evidence="2" key="1">
    <citation type="submission" date="2021-02" db="EMBL/GenBank/DDBJ databases">
        <authorList>
            <person name="Nowell W R."/>
        </authorList>
    </citation>
    <scope>NUCLEOTIDE SEQUENCE</scope>
</reference>
<dbReference type="InterPro" id="IPR013320">
    <property type="entry name" value="ConA-like_dom_sf"/>
</dbReference>
<evidence type="ECO:0008006" key="4">
    <source>
        <dbReference type="Google" id="ProtNLM"/>
    </source>
</evidence>
<gene>
    <name evidence="2" type="ORF">JYZ213_LOCUS15387</name>
</gene>
<dbReference type="EMBL" id="CAJNOG010000133">
    <property type="protein sequence ID" value="CAF0989660.1"/>
    <property type="molecule type" value="Genomic_DNA"/>
</dbReference>
<evidence type="ECO:0000313" key="3">
    <source>
        <dbReference type="Proteomes" id="UP000663845"/>
    </source>
</evidence>